<feature type="region of interest" description="Disordered" evidence="2">
    <location>
        <begin position="201"/>
        <end position="226"/>
    </location>
</feature>
<sequence length="512" mass="51789">MSGAGDGAGPGAGAGAGAGGVGAGARAGGAKPAGNTAVWCEAGWYGGRIRRGIRLTVDSAGTVTAATPGAAPEPGDLVLAGVVFPAAANAHSHAFHRVLRGRTHTAGDFWGWREQMYAAAGSLTPELYEQLATAVFAEMVVSGYTSVAEFHYVHHAPDGSPYPEHRMETALARAAVAAGIRLTLLDACYLAGGFGAGSSGIGGSGSAGSGTKGSGTSRSGVPLEPRQQRFGDADADAWLDRFASLQAAVAASFDPEQVSLGAALHSVRAVPEAALARIAERLPAGIPLHIHLSEQPQENTDCLAATGLTPAGLLHRHGLLSRRLSAVHATHLTDADLALLGEAGATAVFCPTTEADLADGLGRAAGLRNAGVALALGSDQHAVVDPWQEMRALEYGERLRTGKRGTFTPAELHFAASDAGAAAQGRTAPGLEPGKTCDLMAVNPHSVRTAGSDPGQLALTATAADVTAVVVGGRLRAENGRHATLGDPAVLLRAALAAVDSAPPIPEGTRRR</sequence>
<dbReference type="GO" id="GO:0016810">
    <property type="term" value="F:hydrolase activity, acting on carbon-nitrogen (but not peptide) bonds"/>
    <property type="evidence" value="ECO:0007669"/>
    <property type="project" value="InterPro"/>
</dbReference>
<comment type="caution">
    <text evidence="4">The sequence shown here is derived from an EMBL/GenBank/DDBJ whole genome shotgun (WGS) entry which is preliminary data.</text>
</comment>
<evidence type="ECO:0000256" key="1">
    <source>
        <dbReference type="ARBA" id="ARBA00022801"/>
    </source>
</evidence>
<feature type="domain" description="Amidohydrolase-related" evidence="3">
    <location>
        <begin position="82"/>
        <end position="475"/>
    </location>
</feature>
<feature type="compositionally biased region" description="Gly residues" evidence="2">
    <location>
        <begin position="1"/>
        <end position="27"/>
    </location>
</feature>
<dbReference type="EMBL" id="VTFX01000005">
    <property type="protein sequence ID" value="KAD3515313.1"/>
    <property type="molecule type" value="Genomic_DNA"/>
</dbReference>
<dbReference type="InterPro" id="IPR011059">
    <property type="entry name" value="Metal-dep_hydrolase_composite"/>
</dbReference>
<feature type="region of interest" description="Disordered" evidence="2">
    <location>
        <begin position="1"/>
        <end position="32"/>
    </location>
</feature>
<dbReference type="SUPFAM" id="SSF51338">
    <property type="entry name" value="Composite domain of metallo-dependent hydrolases"/>
    <property type="match status" value="1"/>
</dbReference>
<protein>
    <submittedName>
        <fullName evidence="4">Amidohydrolase family protein</fullName>
    </submittedName>
</protein>
<evidence type="ECO:0000256" key="2">
    <source>
        <dbReference type="SAM" id="MobiDB-lite"/>
    </source>
</evidence>
<keyword evidence="5" id="KW-1185">Reference proteome</keyword>
<dbReference type="Gene3D" id="3.20.20.140">
    <property type="entry name" value="Metal-dependent hydrolases"/>
    <property type="match status" value="2"/>
</dbReference>
<evidence type="ECO:0000313" key="5">
    <source>
        <dbReference type="Proteomes" id="UP000326852"/>
    </source>
</evidence>
<dbReference type="RefSeq" id="WP_152272947.1">
    <property type="nucleotide sequence ID" value="NZ_VTFX01000005.1"/>
</dbReference>
<dbReference type="Gene3D" id="2.30.40.10">
    <property type="entry name" value="Urease, subunit C, domain 1"/>
    <property type="match status" value="2"/>
</dbReference>
<feature type="compositionally biased region" description="Gly residues" evidence="2">
    <location>
        <begin position="201"/>
        <end position="213"/>
    </location>
</feature>
<dbReference type="InterPro" id="IPR006680">
    <property type="entry name" value="Amidohydro-rel"/>
</dbReference>
<dbReference type="Proteomes" id="UP000326852">
    <property type="component" value="Unassembled WGS sequence"/>
</dbReference>
<reference evidence="4 5" key="1">
    <citation type="submission" date="2019-08" db="EMBL/GenBank/DDBJ databases">
        <title>Arthrobacter sp. nov., isolated from plateau pika and Tibetan wild ass.</title>
        <authorList>
            <person name="Ge Y."/>
        </authorList>
    </citation>
    <scope>NUCLEOTIDE SEQUENCE [LARGE SCALE GENOMIC DNA]</scope>
    <source>
        <strain evidence="4 5">785</strain>
    </source>
</reference>
<evidence type="ECO:0000313" key="4">
    <source>
        <dbReference type="EMBL" id="KAD3515313.1"/>
    </source>
</evidence>
<dbReference type="InterPro" id="IPR050287">
    <property type="entry name" value="MTA/SAH_deaminase"/>
</dbReference>
<gene>
    <name evidence="4" type="ORF">GD627_13665</name>
</gene>
<dbReference type="InterPro" id="IPR032466">
    <property type="entry name" value="Metal_Hydrolase"/>
</dbReference>
<dbReference type="SUPFAM" id="SSF51556">
    <property type="entry name" value="Metallo-dependent hydrolases"/>
    <property type="match status" value="1"/>
</dbReference>
<keyword evidence="1 4" id="KW-0378">Hydrolase</keyword>
<organism evidence="4 5">
    <name type="scientific">Arthrobacter yangruifuii</name>
    <dbReference type="NCBI Taxonomy" id="2606616"/>
    <lineage>
        <taxon>Bacteria</taxon>
        <taxon>Bacillati</taxon>
        <taxon>Actinomycetota</taxon>
        <taxon>Actinomycetes</taxon>
        <taxon>Micrococcales</taxon>
        <taxon>Micrococcaceae</taxon>
        <taxon>Arthrobacter</taxon>
    </lineage>
</organism>
<dbReference type="Pfam" id="PF01979">
    <property type="entry name" value="Amidohydro_1"/>
    <property type="match status" value="1"/>
</dbReference>
<proteinExistence type="predicted"/>
<name>A0A5N6MGE5_9MICC</name>
<dbReference type="AlphaFoldDB" id="A0A5N6MGE5"/>
<dbReference type="PANTHER" id="PTHR43794">
    <property type="entry name" value="AMINOHYDROLASE SSNA-RELATED"/>
    <property type="match status" value="1"/>
</dbReference>
<evidence type="ECO:0000259" key="3">
    <source>
        <dbReference type="Pfam" id="PF01979"/>
    </source>
</evidence>
<dbReference type="PANTHER" id="PTHR43794:SF11">
    <property type="entry name" value="AMIDOHYDROLASE-RELATED DOMAIN-CONTAINING PROTEIN"/>
    <property type="match status" value="1"/>
</dbReference>
<accession>A0A5N6MGE5</accession>